<dbReference type="RefSeq" id="WP_222976299.1">
    <property type="nucleotide sequence ID" value="NZ_JAINVZ010000005.1"/>
</dbReference>
<accession>A0ABS7QTP1</accession>
<name>A0ABS7QTP1_9ACTN</name>
<evidence type="ECO:0000313" key="2">
    <source>
        <dbReference type="Proteomes" id="UP001198565"/>
    </source>
</evidence>
<reference evidence="1 2" key="1">
    <citation type="submission" date="2021-08" db="EMBL/GenBank/DDBJ databases">
        <title>Streptomyces sp. PTM05 isolated from lichen.</title>
        <authorList>
            <person name="Somphong A."/>
            <person name="Phongsopitanun W."/>
            <person name="Tanasupawat S."/>
        </authorList>
    </citation>
    <scope>NUCLEOTIDE SEQUENCE [LARGE SCALE GENOMIC DNA]</scope>
    <source>
        <strain evidence="1 2">Ptm05</strain>
    </source>
</reference>
<dbReference type="Proteomes" id="UP001198565">
    <property type="component" value="Unassembled WGS sequence"/>
</dbReference>
<dbReference type="SUPFAM" id="SSF57938">
    <property type="entry name" value="DnaJ/Hsp40 cysteine-rich domain"/>
    <property type="match status" value="1"/>
</dbReference>
<protein>
    <submittedName>
        <fullName evidence="1">Uncharacterized protein</fullName>
    </submittedName>
</protein>
<gene>
    <name evidence="1" type="ORF">K7472_09945</name>
</gene>
<dbReference type="EMBL" id="JAINVZ010000005">
    <property type="protein sequence ID" value="MBY8885164.1"/>
    <property type="molecule type" value="Genomic_DNA"/>
</dbReference>
<dbReference type="InterPro" id="IPR036410">
    <property type="entry name" value="HSP_DnaJ_Cys-rich_dom_sf"/>
</dbReference>
<comment type="caution">
    <text evidence="1">The sequence shown here is derived from an EMBL/GenBank/DDBJ whole genome shotgun (WGS) entry which is preliminary data.</text>
</comment>
<keyword evidence="2" id="KW-1185">Reference proteome</keyword>
<proteinExistence type="predicted"/>
<evidence type="ECO:0000313" key="1">
    <source>
        <dbReference type="EMBL" id="MBY8885164.1"/>
    </source>
</evidence>
<organism evidence="1 2">
    <name type="scientific">Streptantibioticus parmotrematis</name>
    <dbReference type="NCBI Taxonomy" id="2873249"/>
    <lineage>
        <taxon>Bacteria</taxon>
        <taxon>Bacillati</taxon>
        <taxon>Actinomycetota</taxon>
        <taxon>Actinomycetes</taxon>
        <taxon>Kitasatosporales</taxon>
        <taxon>Streptomycetaceae</taxon>
        <taxon>Streptantibioticus</taxon>
    </lineage>
</organism>
<sequence>MEWINPKYAELVAHVQRAQAALPKQHCSMCDGRGERLVPEMSGASRVKCTGCEGRGTRPAHVRSWTIV</sequence>